<keyword evidence="3" id="KW-1185">Reference proteome</keyword>
<proteinExistence type="inferred from homology"/>
<evidence type="ECO:0000313" key="2">
    <source>
        <dbReference type="EMBL" id="KAK7834293.1"/>
    </source>
</evidence>
<protein>
    <submittedName>
        <fullName evidence="2">Geraniol 8-hydroxylase</fullName>
    </submittedName>
</protein>
<dbReference type="SUPFAM" id="SSF48264">
    <property type="entry name" value="Cytochrome P450"/>
    <property type="match status" value="1"/>
</dbReference>
<dbReference type="EMBL" id="PKMF04000389">
    <property type="protein sequence ID" value="KAK7834293.1"/>
    <property type="molecule type" value="Genomic_DNA"/>
</dbReference>
<dbReference type="PANTHER" id="PTHR47950:SF44">
    <property type="entry name" value="CYTOCHROME P450, FAMILY 76, SUBFAMILY C, POLYPEPTIDE 5-RELATED"/>
    <property type="match status" value="1"/>
</dbReference>
<dbReference type="GO" id="GO:0004497">
    <property type="term" value="F:monooxygenase activity"/>
    <property type="evidence" value="ECO:0007669"/>
    <property type="project" value="InterPro"/>
</dbReference>
<evidence type="ECO:0000313" key="3">
    <source>
        <dbReference type="Proteomes" id="UP000237347"/>
    </source>
</evidence>
<dbReference type="GO" id="GO:0020037">
    <property type="term" value="F:heme binding"/>
    <property type="evidence" value="ECO:0007669"/>
    <property type="project" value="InterPro"/>
</dbReference>
<dbReference type="GO" id="GO:0005506">
    <property type="term" value="F:iron ion binding"/>
    <property type="evidence" value="ECO:0007669"/>
    <property type="project" value="InterPro"/>
</dbReference>
<dbReference type="AlphaFoldDB" id="A0AAW0K6B1"/>
<dbReference type="InterPro" id="IPR036396">
    <property type="entry name" value="Cyt_P450_sf"/>
</dbReference>
<organism evidence="2 3">
    <name type="scientific">Quercus suber</name>
    <name type="common">Cork oak</name>
    <dbReference type="NCBI Taxonomy" id="58331"/>
    <lineage>
        <taxon>Eukaryota</taxon>
        <taxon>Viridiplantae</taxon>
        <taxon>Streptophyta</taxon>
        <taxon>Embryophyta</taxon>
        <taxon>Tracheophyta</taxon>
        <taxon>Spermatophyta</taxon>
        <taxon>Magnoliopsida</taxon>
        <taxon>eudicotyledons</taxon>
        <taxon>Gunneridae</taxon>
        <taxon>Pentapetalae</taxon>
        <taxon>rosids</taxon>
        <taxon>fabids</taxon>
        <taxon>Fagales</taxon>
        <taxon>Fagaceae</taxon>
        <taxon>Quercus</taxon>
    </lineage>
</organism>
<evidence type="ECO:0000256" key="1">
    <source>
        <dbReference type="ARBA" id="ARBA00010617"/>
    </source>
</evidence>
<dbReference type="Proteomes" id="UP000237347">
    <property type="component" value="Unassembled WGS sequence"/>
</dbReference>
<comment type="caution">
    <text evidence="2">The sequence shown here is derived from an EMBL/GenBank/DDBJ whole genome shotgun (WGS) entry which is preliminary data.</text>
</comment>
<dbReference type="GO" id="GO:0016705">
    <property type="term" value="F:oxidoreductase activity, acting on paired donors, with incorporation or reduction of molecular oxygen"/>
    <property type="evidence" value="ECO:0007669"/>
    <property type="project" value="InterPro"/>
</dbReference>
<sequence length="101" mass="11550">MELAGKPNIANYFSVLCLIDPQGARRRMTFYYGKLIKIFEGIINEQALRTSLEVSKARNDLLDSFLNLVEEDNLELSCQGFKHMLLYLALVSLAFARDMDD</sequence>
<name>A0AAW0K6B1_QUESU</name>
<dbReference type="PANTHER" id="PTHR47950">
    <property type="entry name" value="CYTOCHROME P450, FAMILY 76, SUBFAMILY C, POLYPEPTIDE 5-RELATED"/>
    <property type="match status" value="1"/>
</dbReference>
<comment type="similarity">
    <text evidence="1">Belongs to the cytochrome P450 family.</text>
</comment>
<accession>A0AAW0K6B1</accession>
<reference evidence="2 3" key="1">
    <citation type="journal article" date="2018" name="Sci. Data">
        <title>The draft genome sequence of cork oak.</title>
        <authorList>
            <person name="Ramos A.M."/>
            <person name="Usie A."/>
            <person name="Barbosa P."/>
            <person name="Barros P.M."/>
            <person name="Capote T."/>
            <person name="Chaves I."/>
            <person name="Simoes F."/>
            <person name="Abreu I."/>
            <person name="Carrasquinho I."/>
            <person name="Faro C."/>
            <person name="Guimaraes J.B."/>
            <person name="Mendonca D."/>
            <person name="Nobrega F."/>
            <person name="Rodrigues L."/>
            <person name="Saibo N.J.M."/>
            <person name="Varela M.C."/>
            <person name="Egas C."/>
            <person name="Matos J."/>
            <person name="Miguel C.M."/>
            <person name="Oliveira M.M."/>
            <person name="Ricardo C.P."/>
            <person name="Goncalves S."/>
        </authorList>
    </citation>
    <scope>NUCLEOTIDE SEQUENCE [LARGE SCALE GENOMIC DNA]</scope>
    <source>
        <strain evidence="3">cv. HL8</strain>
    </source>
</reference>
<gene>
    <name evidence="2" type="primary">CYP76B10_5</name>
    <name evidence="2" type="ORF">CFP56_024782</name>
</gene>